<evidence type="ECO:0000313" key="2">
    <source>
        <dbReference type="EMBL" id="GAV69906.1"/>
    </source>
</evidence>
<dbReference type="AlphaFoldDB" id="A0A1Q3BPF0"/>
<protein>
    <submittedName>
        <fullName evidence="2">Uncharacterized protein</fullName>
    </submittedName>
</protein>
<comment type="caution">
    <text evidence="2">The sequence shown here is derived from an EMBL/GenBank/DDBJ whole genome shotgun (WGS) entry which is preliminary data.</text>
</comment>
<gene>
    <name evidence="2" type="ORF">CFOL_v3_13406</name>
</gene>
<evidence type="ECO:0000256" key="1">
    <source>
        <dbReference type="SAM" id="Coils"/>
    </source>
</evidence>
<keyword evidence="3" id="KW-1185">Reference proteome</keyword>
<feature type="non-terminal residue" evidence="2">
    <location>
        <position position="1"/>
    </location>
</feature>
<dbReference type="InParanoid" id="A0A1Q3BPF0"/>
<proteinExistence type="predicted"/>
<sequence length="110" mass="12746">QNTVALSTTEAEYMAITEAIQETTWPRERKAQGAADSAHARLEEVLRAQETVLEEKRQALEALAKEKRESKKLLESHIRVRALLQTTKERFSRFREREASRVQKCHTPFP</sequence>
<feature type="coiled-coil region" evidence="1">
    <location>
        <begin position="39"/>
        <end position="76"/>
    </location>
</feature>
<dbReference type="EMBL" id="BDDD01000762">
    <property type="protein sequence ID" value="GAV69906.1"/>
    <property type="molecule type" value="Genomic_DNA"/>
</dbReference>
<name>A0A1Q3BPF0_CEPFO</name>
<evidence type="ECO:0000313" key="3">
    <source>
        <dbReference type="Proteomes" id="UP000187406"/>
    </source>
</evidence>
<reference evidence="3" key="1">
    <citation type="submission" date="2016-04" db="EMBL/GenBank/DDBJ databases">
        <title>Cephalotus genome sequencing.</title>
        <authorList>
            <person name="Fukushima K."/>
            <person name="Hasebe M."/>
            <person name="Fang X."/>
        </authorList>
    </citation>
    <scope>NUCLEOTIDE SEQUENCE [LARGE SCALE GENOMIC DNA]</scope>
    <source>
        <strain evidence="3">cv. St1</strain>
    </source>
</reference>
<organism evidence="2 3">
    <name type="scientific">Cephalotus follicularis</name>
    <name type="common">Albany pitcher plant</name>
    <dbReference type="NCBI Taxonomy" id="3775"/>
    <lineage>
        <taxon>Eukaryota</taxon>
        <taxon>Viridiplantae</taxon>
        <taxon>Streptophyta</taxon>
        <taxon>Embryophyta</taxon>
        <taxon>Tracheophyta</taxon>
        <taxon>Spermatophyta</taxon>
        <taxon>Magnoliopsida</taxon>
        <taxon>eudicotyledons</taxon>
        <taxon>Gunneridae</taxon>
        <taxon>Pentapetalae</taxon>
        <taxon>rosids</taxon>
        <taxon>fabids</taxon>
        <taxon>Oxalidales</taxon>
        <taxon>Cephalotaceae</taxon>
        <taxon>Cephalotus</taxon>
    </lineage>
</organism>
<keyword evidence="1" id="KW-0175">Coiled coil</keyword>
<dbReference type="Proteomes" id="UP000187406">
    <property type="component" value="Unassembled WGS sequence"/>
</dbReference>
<accession>A0A1Q3BPF0</accession>